<keyword evidence="2" id="KW-1185">Reference proteome</keyword>
<evidence type="ECO:0000313" key="1">
    <source>
        <dbReference type="EMBL" id="XDF89349.1"/>
    </source>
</evidence>
<proteinExistence type="predicted"/>
<organism evidence="1 2">
    <name type="scientific">Promethearchaeum syntrophicum</name>
    <dbReference type="NCBI Taxonomy" id="2594042"/>
    <lineage>
        <taxon>Archaea</taxon>
        <taxon>Promethearchaeati</taxon>
        <taxon>Promethearchaeota</taxon>
        <taxon>Promethearchaeia</taxon>
        <taxon>Promethearchaeales</taxon>
        <taxon>Promethearchaeaceae</taxon>
        <taxon>Promethearchaeum</taxon>
    </lineage>
</organism>
<accession>A0AC61ZU64</accession>
<sequence length="72" mass="8376">MGGGIYCLISILIFNFFPDLVIERVDWLPLPTLAVYKFFLFFAVVLLFIGIIFFFVEKDKKGDKQIQVKKVL</sequence>
<name>A0AC61ZU64_9ARCH</name>
<protein>
    <submittedName>
        <fullName evidence="1">Uncharacterized protein</fullName>
    </submittedName>
</protein>
<reference evidence="1 2" key="2">
    <citation type="journal article" date="2024" name="Int. J. Syst. Evol. Microbiol.">
        <title>Promethearchaeum syntrophicum gen. nov., sp. nov., an anaerobic, obligately syntrophic archaeon, the first isolate of the lineage 'Asgard' archaea, and proposal of the new archaeal phylum Promethearchaeota phyl. nov. and kingdom Promethearchaeati regn. nov.</title>
        <authorList>
            <person name="Imachi H."/>
            <person name="Nobu M.K."/>
            <person name="Kato S."/>
            <person name="Takaki Y."/>
            <person name="Miyazaki M."/>
            <person name="Miyata M."/>
            <person name="Ogawara M."/>
            <person name="Saito Y."/>
            <person name="Sakai S."/>
            <person name="Tahara Y.O."/>
            <person name="Takano Y."/>
            <person name="Tasumi E."/>
            <person name="Uematsu K."/>
            <person name="Yoshimura T."/>
            <person name="Itoh T."/>
            <person name="Ohkuma M."/>
            <person name="Takai K."/>
        </authorList>
    </citation>
    <scope>NUCLEOTIDE SEQUENCE [LARGE SCALE GENOMIC DNA]</scope>
    <source>
        <strain evidence="1 2">MK-D1</strain>
    </source>
</reference>
<reference evidence="1 2" key="1">
    <citation type="journal article" date="2020" name="Nature">
        <title>Isolation of an archaeon at the prokaryote-eukaryote interface.</title>
        <authorList>
            <person name="Imachi H."/>
            <person name="Nobu M.K."/>
            <person name="Nakahara N."/>
            <person name="Morono Y."/>
            <person name="Ogawara M."/>
            <person name="Takaki Y."/>
            <person name="Takano Y."/>
            <person name="Uematsu K."/>
            <person name="Ikuta T."/>
            <person name="Ito M."/>
            <person name="Matsui Y."/>
            <person name="Miyazaki M."/>
            <person name="Murata K."/>
            <person name="Saito Y."/>
            <person name="Sakai S."/>
            <person name="Song C."/>
            <person name="Tasumi E."/>
            <person name="Yamanaka Y."/>
            <person name="Yamaguchi T."/>
            <person name="Kamagata Y."/>
            <person name="Tamaki H."/>
            <person name="Takai K."/>
        </authorList>
    </citation>
    <scope>NUCLEOTIDE SEQUENCE [LARGE SCALE GENOMIC DNA]</scope>
    <source>
        <strain evidence="1 2">MK-D1</strain>
    </source>
</reference>
<gene>
    <name evidence="1" type="ORF">DSAG12_04645</name>
</gene>
<dbReference type="EMBL" id="CP042905">
    <property type="protein sequence ID" value="XDF89349.1"/>
    <property type="molecule type" value="Genomic_DNA"/>
</dbReference>
<evidence type="ECO:0000313" key="2">
    <source>
        <dbReference type="Proteomes" id="UP000321408"/>
    </source>
</evidence>
<dbReference type="Proteomes" id="UP000321408">
    <property type="component" value="Chromosome"/>
</dbReference>